<evidence type="ECO:0000313" key="2">
    <source>
        <dbReference type="EMBL" id="TKC46139.1"/>
    </source>
</evidence>
<reference evidence="3" key="1">
    <citation type="journal article" date="2019" name="IScience">
        <title>Narwhal Genome Reveals Long-Term Low Genetic Diversity despite Current Large Abundance Size.</title>
        <authorList>
            <person name="Westbury M.V."/>
            <person name="Petersen B."/>
            <person name="Garde E."/>
            <person name="Heide-Jorgensen M.P."/>
            <person name="Lorenzen E.D."/>
        </authorList>
    </citation>
    <scope>NUCLEOTIDE SEQUENCE [LARGE SCALE GENOMIC DNA]</scope>
</reference>
<dbReference type="EMBL" id="RWIC01000287">
    <property type="protein sequence ID" value="TKC46139.1"/>
    <property type="molecule type" value="Genomic_DNA"/>
</dbReference>
<feature type="compositionally biased region" description="Low complexity" evidence="1">
    <location>
        <begin position="267"/>
        <end position="291"/>
    </location>
</feature>
<organism evidence="2 3">
    <name type="scientific">Monodon monoceros</name>
    <name type="common">Narwhal</name>
    <name type="synonym">Ceratodon monodon</name>
    <dbReference type="NCBI Taxonomy" id="40151"/>
    <lineage>
        <taxon>Eukaryota</taxon>
        <taxon>Metazoa</taxon>
        <taxon>Chordata</taxon>
        <taxon>Craniata</taxon>
        <taxon>Vertebrata</taxon>
        <taxon>Euteleostomi</taxon>
        <taxon>Mammalia</taxon>
        <taxon>Eutheria</taxon>
        <taxon>Laurasiatheria</taxon>
        <taxon>Artiodactyla</taxon>
        <taxon>Whippomorpha</taxon>
        <taxon>Cetacea</taxon>
        <taxon>Odontoceti</taxon>
        <taxon>Monodontidae</taxon>
        <taxon>Monodon</taxon>
    </lineage>
</organism>
<name>A0A4U1F9A6_MONMO</name>
<feature type="compositionally biased region" description="Basic and acidic residues" evidence="1">
    <location>
        <begin position="30"/>
        <end position="39"/>
    </location>
</feature>
<feature type="compositionally biased region" description="Polar residues" evidence="1">
    <location>
        <begin position="391"/>
        <end position="410"/>
    </location>
</feature>
<evidence type="ECO:0000313" key="3">
    <source>
        <dbReference type="Proteomes" id="UP000308365"/>
    </source>
</evidence>
<gene>
    <name evidence="2" type="ORF">EI555_005462</name>
</gene>
<feature type="compositionally biased region" description="Basic and acidic residues" evidence="1">
    <location>
        <begin position="172"/>
        <end position="182"/>
    </location>
</feature>
<feature type="compositionally biased region" description="Basic and acidic residues" evidence="1">
    <location>
        <begin position="199"/>
        <end position="219"/>
    </location>
</feature>
<protein>
    <submittedName>
        <fullName evidence="2">Uncharacterized protein</fullName>
    </submittedName>
</protein>
<dbReference type="Proteomes" id="UP000308365">
    <property type="component" value="Unassembled WGS sequence"/>
</dbReference>
<feature type="compositionally biased region" description="Low complexity" evidence="1">
    <location>
        <begin position="301"/>
        <end position="314"/>
    </location>
</feature>
<feature type="region of interest" description="Disordered" evidence="1">
    <location>
        <begin position="108"/>
        <end position="237"/>
    </location>
</feature>
<sequence>MPTGGRGAKAGLPSKFLEVRGRFLTKEFPDLSRGREGRRGWGQGTFGSHTQLTAERALRFSSQQGPSPSVGPGAIPQLLPEAGVETEEEMGEGRPRLKFSPLPLLIGHHLPGPAPRSSGGWGPACGRERKGRWRPFGHGASLCAHPPSPRHARPQTARPQPGSSRPPLRTTAPREKDREAAPARRACCSPVTSAAKGTNGRDAHEGRRTKRGKEDEGKSPDQPPPLTERIKPKIGRSDTYTVRFLTFLCLPPPSSRALSLPFPPSWLPSLASHPLSHALSRPAGSSPGPGSDPRRPPLRPPAGTKQPARSGRSRAPPPLASQPPVPPPPDAGLPALNITPATGLQVRADPVPAKCGPKGGLAETLFPDAPRAGPGDLRRCKRCDFLPVSEPSLSRSTSPTGNPRSLSASPKTIRESS</sequence>
<feature type="region of interest" description="Disordered" evidence="1">
    <location>
        <begin position="258"/>
        <end position="417"/>
    </location>
</feature>
<accession>A0A4U1F9A6</accession>
<feature type="compositionally biased region" description="Pro residues" evidence="1">
    <location>
        <begin position="315"/>
        <end position="331"/>
    </location>
</feature>
<feature type="region of interest" description="Disordered" evidence="1">
    <location>
        <begin position="30"/>
        <end position="77"/>
    </location>
</feature>
<proteinExistence type="predicted"/>
<evidence type="ECO:0000256" key="1">
    <source>
        <dbReference type="SAM" id="MobiDB-lite"/>
    </source>
</evidence>
<dbReference type="AlphaFoldDB" id="A0A4U1F9A6"/>
<comment type="caution">
    <text evidence="2">The sequence shown here is derived from an EMBL/GenBank/DDBJ whole genome shotgun (WGS) entry which is preliminary data.</text>
</comment>
<feature type="compositionally biased region" description="Low complexity" evidence="1">
    <location>
        <begin position="61"/>
        <end position="73"/>
    </location>
</feature>